<organism evidence="2 3">
    <name type="scientific">Colletotrichum asianum</name>
    <dbReference type="NCBI Taxonomy" id="702518"/>
    <lineage>
        <taxon>Eukaryota</taxon>
        <taxon>Fungi</taxon>
        <taxon>Dikarya</taxon>
        <taxon>Ascomycota</taxon>
        <taxon>Pezizomycotina</taxon>
        <taxon>Sordariomycetes</taxon>
        <taxon>Hypocreomycetidae</taxon>
        <taxon>Glomerellales</taxon>
        <taxon>Glomerellaceae</taxon>
        <taxon>Colletotrichum</taxon>
        <taxon>Colletotrichum gloeosporioides species complex</taxon>
    </lineage>
</organism>
<evidence type="ECO:0000313" key="3">
    <source>
        <dbReference type="Proteomes" id="UP000434172"/>
    </source>
</evidence>
<protein>
    <submittedName>
        <fullName evidence="2">Uncharacterized protein</fullName>
    </submittedName>
</protein>
<reference evidence="2 3" key="1">
    <citation type="submission" date="2019-12" db="EMBL/GenBank/DDBJ databases">
        <title>A genome sequence resource for the geographically widespread anthracnose pathogen Colletotrichum asianum.</title>
        <authorList>
            <person name="Meng Y."/>
        </authorList>
    </citation>
    <scope>NUCLEOTIDE SEQUENCE [LARGE SCALE GENOMIC DNA]</scope>
    <source>
        <strain evidence="2 3">ICMP 18580</strain>
    </source>
</reference>
<feature type="compositionally biased region" description="Basic residues" evidence="1">
    <location>
        <begin position="196"/>
        <end position="205"/>
    </location>
</feature>
<evidence type="ECO:0000256" key="1">
    <source>
        <dbReference type="SAM" id="MobiDB-lite"/>
    </source>
</evidence>
<gene>
    <name evidence="2" type="ORF">GQ607_009440</name>
</gene>
<dbReference type="Proteomes" id="UP000434172">
    <property type="component" value="Unassembled WGS sequence"/>
</dbReference>
<feature type="compositionally biased region" description="Low complexity" evidence="1">
    <location>
        <begin position="117"/>
        <end position="130"/>
    </location>
</feature>
<dbReference type="AlphaFoldDB" id="A0A8H3WCH7"/>
<feature type="region of interest" description="Disordered" evidence="1">
    <location>
        <begin position="1"/>
        <end position="82"/>
    </location>
</feature>
<feature type="compositionally biased region" description="Basic and acidic residues" evidence="1">
    <location>
        <begin position="139"/>
        <end position="152"/>
    </location>
</feature>
<evidence type="ECO:0000313" key="2">
    <source>
        <dbReference type="EMBL" id="KAF0323322.1"/>
    </source>
</evidence>
<feature type="compositionally biased region" description="Polar residues" evidence="1">
    <location>
        <begin position="177"/>
        <end position="186"/>
    </location>
</feature>
<feature type="region of interest" description="Disordered" evidence="1">
    <location>
        <begin position="114"/>
        <end position="250"/>
    </location>
</feature>
<feature type="compositionally biased region" description="Polar residues" evidence="1">
    <location>
        <begin position="33"/>
        <end position="81"/>
    </location>
</feature>
<sequence>MELTKSAGSGSGVDHQPIVRPDAGPSLRRFDVSQGTQTEESKYSCVSDSVQITSPSMSLNKSDISAQSPSSTQAMHIQPMQTPLVHLPKCQASAYLNPEPQNVVKKKTLKASNNCIASSSSQATSAKASKGSGGMDYGAKLEKTSKASEAKSKASQSKAKGKGKAENAVSVGGRASPASNPTLTGAGQTKTEGTQKKKKKKKKAKSSQDKGSINHISAAVDPKQKGPSIERKPEKSKKAESSSRPRNSAK</sequence>
<keyword evidence="3" id="KW-1185">Reference proteome</keyword>
<comment type="caution">
    <text evidence="2">The sequence shown here is derived from an EMBL/GenBank/DDBJ whole genome shotgun (WGS) entry which is preliminary data.</text>
</comment>
<accession>A0A8H3WCH7</accession>
<name>A0A8H3WCH7_9PEZI</name>
<dbReference type="EMBL" id="WOWK01000053">
    <property type="protein sequence ID" value="KAF0323322.1"/>
    <property type="molecule type" value="Genomic_DNA"/>
</dbReference>
<feature type="compositionally biased region" description="Basic and acidic residues" evidence="1">
    <location>
        <begin position="222"/>
        <end position="243"/>
    </location>
</feature>
<proteinExistence type="predicted"/>